<feature type="domain" description="MSL3 chromodomain-like" evidence="8">
    <location>
        <begin position="5"/>
        <end position="80"/>
    </location>
</feature>
<evidence type="ECO:0000256" key="5">
    <source>
        <dbReference type="ARBA" id="ARBA00023242"/>
    </source>
</evidence>
<protein>
    <submittedName>
        <fullName evidence="9">Uncharacterized protein</fullName>
    </submittedName>
</protein>
<organism evidence="9 10">
    <name type="scientific">Ciona savignyi</name>
    <name type="common">Pacific transparent sea squirt</name>
    <dbReference type="NCBI Taxonomy" id="51511"/>
    <lineage>
        <taxon>Eukaryota</taxon>
        <taxon>Metazoa</taxon>
        <taxon>Chordata</taxon>
        <taxon>Tunicata</taxon>
        <taxon>Ascidiacea</taxon>
        <taxon>Phlebobranchia</taxon>
        <taxon>Cionidae</taxon>
        <taxon>Ciona</taxon>
    </lineage>
</organism>
<reference evidence="10" key="1">
    <citation type="submission" date="2003-08" db="EMBL/GenBank/DDBJ databases">
        <authorList>
            <person name="Birren B."/>
            <person name="Nusbaum C."/>
            <person name="Abebe A."/>
            <person name="Abouelleil A."/>
            <person name="Adekoya E."/>
            <person name="Ait-zahra M."/>
            <person name="Allen N."/>
            <person name="Allen T."/>
            <person name="An P."/>
            <person name="Anderson M."/>
            <person name="Anderson S."/>
            <person name="Arachchi H."/>
            <person name="Armbruster J."/>
            <person name="Bachantsang P."/>
            <person name="Baldwin J."/>
            <person name="Barry A."/>
            <person name="Bayul T."/>
            <person name="Blitshsteyn B."/>
            <person name="Bloom T."/>
            <person name="Blye J."/>
            <person name="Boguslavskiy L."/>
            <person name="Borowsky M."/>
            <person name="Boukhgalter B."/>
            <person name="Brunache A."/>
            <person name="Butler J."/>
            <person name="Calixte N."/>
            <person name="Calvo S."/>
            <person name="Camarata J."/>
            <person name="Campo K."/>
            <person name="Chang J."/>
            <person name="Cheshatsang Y."/>
            <person name="Citroen M."/>
            <person name="Collymore A."/>
            <person name="Considine T."/>
            <person name="Cook A."/>
            <person name="Cooke P."/>
            <person name="Corum B."/>
            <person name="Cuomo C."/>
            <person name="David R."/>
            <person name="Dawoe T."/>
            <person name="Degray S."/>
            <person name="Dodge S."/>
            <person name="Dooley K."/>
            <person name="Dorje P."/>
            <person name="Dorjee K."/>
            <person name="Dorris L."/>
            <person name="Duffey N."/>
            <person name="Dupes A."/>
            <person name="Elkins T."/>
            <person name="Engels R."/>
            <person name="Erickson J."/>
            <person name="Farina A."/>
            <person name="Faro S."/>
            <person name="Ferreira P."/>
            <person name="Fischer H."/>
            <person name="Fitzgerald M."/>
            <person name="Foley K."/>
            <person name="Gage D."/>
            <person name="Galagan J."/>
            <person name="Gearin G."/>
            <person name="Gnerre S."/>
            <person name="Gnirke A."/>
            <person name="Goyette A."/>
            <person name="Graham J."/>
            <person name="Grandbois E."/>
            <person name="Gyaltsen K."/>
            <person name="Hafez N."/>
            <person name="Hagopian D."/>
            <person name="Hagos B."/>
            <person name="Hall J."/>
            <person name="Hatcher B."/>
            <person name="Heller A."/>
            <person name="Higgins H."/>
            <person name="Honan T."/>
            <person name="Horn A."/>
            <person name="Houde N."/>
            <person name="Hughes L."/>
            <person name="Hulme W."/>
            <person name="Husby E."/>
            <person name="Iliev I."/>
            <person name="Jaffe D."/>
            <person name="Jones C."/>
            <person name="Kamal M."/>
            <person name="Kamat A."/>
            <person name="Kamvysselis M."/>
            <person name="Karlsson E."/>
            <person name="Kells C."/>
            <person name="Kieu A."/>
            <person name="Kisner P."/>
            <person name="Kodira C."/>
            <person name="Kulbokas E."/>
            <person name="Labutti K."/>
            <person name="Lama D."/>
            <person name="Landers T."/>
            <person name="Leger J."/>
            <person name="Levine S."/>
            <person name="Lewis D."/>
            <person name="Lewis T."/>
            <person name="Lindblad-toh K."/>
            <person name="Liu X."/>
            <person name="Lokyitsang T."/>
            <person name="Lokyitsang Y."/>
            <person name="Lucien O."/>
            <person name="Lui A."/>
            <person name="Ma L.J."/>
            <person name="Mabbitt R."/>
            <person name="Macdonald J."/>
            <person name="Maclean C."/>
            <person name="Major J."/>
            <person name="Manning J."/>
            <person name="Marabella R."/>
            <person name="Maru K."/>
            <person name="Matthews C."/>
            <person name="Mauceli E."/>
            <person name="Mccarthy M."/>
            <person name="Mcdonough S."/>
            <person name="Mcghee T."/>
            <person name="Meldrim J."/>
            <person name="Meneus L."/>
            <person name="Mesirov J."/>
            <person name="Mihalev A."/>
            <person name="Mihova T."/>
            <person name="Mikkelsen T."/>
            <person name="Mlenga V."/>
            <person name="Moru K."/>
            <person name="Mozes J."/>
            <person name="Mulrain L."/>
            <person name="Munson G."/>
            <person name="Naylor J."/>
            <person name="Newes C."/>
            <person name="Nguyen C."/>
            <person name="Nguyen N."/>
            <person name="Nguyen T."/>
            <person name="Nicol R."/>
            <person name="Nielsen C."/>
            <person name="Nizzari M."/>
            <person name="Norbu C."/>
            <person name="Norbu N."/>
            <person name="O'donnell P."/>
            <person name="Okoawo O."/>
            <person name="O'leary S."/>
            <person name="Omotosho B."/>
            <person name="O'neill K."/>
            <person name="Osman S."/>
            <person name="Parker S."/>
            <person name="Perrin D."/>
            <person name="Phunkhang P."/>
            <person name="Piqani B."/>
            <person name="Purcell S."/>
            <person name="Rachupka T."/>
            <person name="Ramasamy U."/>
            <person name="Rameau R."/>
            <person name="Ray V."/>
            <person name="Raymond C."/>
            <person name="Retta R."/>
            <person name="Richardson S."/>
            <person name="Rise C."/>
            <person name="Rodriguez J."/>
            <person name="Rogers J."/>
            <person name="Rogov P."/>
            <person name="Rutman M."/>
            <person name="Schupbach R."/>
            <person name="Seaman C."/>
            <person name="Settipalli S."/>
            <person name="Sharpe T."/>
            <person name="Sheridan J."/>
            <person name="Sherpa N."/>
            <person name="Shi J."/>
            <person name="Smirnov S."/>
            <person name="Smith C."/>
            <person name="Sougnez C."/>
            <person name="Spencer B."/>
            <person name="Stalker J."/>
            <person name="Stange-thomann N."/>
            <person name="Stavropoulos S."/>
            <person name="Stetson K."/>
            <person name="Stone C."/>
            <person name="Stone S."/>
            <person name="Stubbs M."/>
            <person name="Talamas J."/>
            <person name="Tchuinga P."/>
            <person name="Tenzing P."/>
            <person name="Tesfaye S."/>
            <person name="Theodore J."/>
            <person name="Thoulutsang Y."/>
            <person name="Topham K."/>
            <person name="Towey S."/>
            <person name="Tsamla T."/>
            <person name="Tsomo N."/>
            <person name="Vallee D."/>
            <person name="Vassiliev H."/>
            <person name="Venkataraman V."/>
            <person name="Vinson J."/>
            <person name="Vo A."/>
            <person name="Wade C."/>
            <person name="Wang S."/>
            <person name="Wangchuk T."/>
            <person name="Wangdi T."/>
            <person name="Whittaker C."/>
            <person name="Wilkinson J."/>
            <person name="Wu Y."/>
            <person name="Wyman D."/>
            <person name="Yadav S."/>
            <person name="Yang S."/>
            <person name="Yang X."/>
            <person name="Yeager S."/>
            <person name="Yee E."/>
            <person name="Young G."/>
            <person name="Zainoun J."/>
            <person name="Zembeck L."/>
            <person name="Zimmer A."/>
            <person name="Zody M."/>
            <person name="Lander E."/>
        </authorList>
    </citation>
    <scope>NUCLEOTIDE SEQUENCE [LARGE SCALE GENOMIC DNA]</scope>
</reference>
<dbReference type="Proteomes" id="UP000007875">
    <property type="component" value="Unassembled WGS sequence"/>
</dbReference>
<feature type="compositionally biased region" description="Basic residues" evidence="6">
    <location>
        <begin position="407"/>
        <end position="418"/>
    </location>
</feature>
<dbReference type="InterPro" id="IPR016197">
    <property type="entry name" value="Chromo-like_dom_sf"/>
</dbReference>
<evidence type="ECO:0000256" key="3">
    <source>
        <dbReference type="ARBA" id="ARBA00023015"/>
    </source>
</evidence>
<feature type="compositionally biased region" description="Basic and acidic residues" evidence="6">
    <location>
        <begin position="437"/>
        <end position="447"/>
    </location>
</feature>
<evidence type="ECO:0000313" key="9">
    <source>
        <dbReference type="Ensembl" id="ENSCSAVP00000015365.1"/>
    </source>
</evidence>
<comment type="subcellular location">
    <subcellularLocation>
        <location evidence="1">Nucleus</location>
    </subcellularLocation>
</comment>
<dbReference type="PANTHER" id="PTHR10880">
    <property type="entry name" value="MORTALITY FACTOR 4-LIKE PROTEIN"/>
    <property type="match status" value="1"/>
</dbReference>
<dbReference type="FunFam" id="2.30.30.140:FF:000042">
    <property type="entry name" value="male-specific lethal 3 homolog"/>
    <property type="match status" value="1"/>
</dbReference>
<dbReference type="Pfam" id="PF22732">
    <property type="entry name" value="MSL3_chromo-like"/>
    <property type="match status" value="1"/>
</dbReference>
<dbReference type="GO" id="GO:0005634">
    <property type="term" value="C:nucleus"/>
    <property type="evidence" value="ECO:0007669"/>
    <property type="project" value="UniProtKB-SubCell"/>
</dbReference>
<dbReference type="InterPro" id="IPR008676">
    <property type="entry name" value="MRG"/>
</dbReference>
<evidence type="ECO:0000256" key="2">
    <source>
        <dbReference type="ARBA" id="ARBA00022853"/>
    </source>
</evidence>
<proteinExistence type="predicted"/>
<feature type="domain" description="MRG" evidence="7">
    <location>
        <begin position="182"/>
        <end position="601"/>
    </location>
</feature>
<dbReference type="InterPro" id="IPR053820">
    <property type="entry name" value="MSL3_chromo-like"/>
</dbReference>
<accession>H2ZCP9</accession>
<dbReference type="PANTHER" id="PTHR10880:SF15">
    <property type="entry name" value="MSL COMPLEX SUBUNIT 3"/>
    <property type="match status" value="1"/>
</dbReference>
<keyword evidence="5" id="KW-0539">Nucleus</keyword>
<feature type="region of interest" description="Disordered" evidence="6">
    <location>
        <begin position="384"/>
        <end position="447"/>
    </location>
</feature>
<dbReference type="PROSITE" id="PS51640">
    <property type="entry name" value="MRG"/>
    <property type="match status" value="1"/>
</dbReference>
<feature type="region of interest" description="Disordered" evidence="6">
    <location>
        <begin position="328"/>
        <end position="354"/>
    </location>
</feature>
<dbReference type="GO" id="GO:0006325">
    <property type="term" value="P:chromatin organization"/>
    <property type="evidence" value="ECO:0007669"/>
    <property type="project" value="UniProtKB-KW"/>
</dbReference>
<keyword evidence="2" id="KW-0156">Chromatin regulator</keyword>
<dbReference type="Pfam" id="PF05712">
    <property type="entry name" value="MRG"/>
    <property type="match status" value="1"/>
</dbReference>
<feature type="compositionally biased region" description="Polar residues" evidence="6">
    <location>
        <begin position="334"/>
        <end position="353"/>
    </location>
</feature>
<keyword evidence="4" id="KW-0804">Transcription</keyword>
<reference evidence="9" key="2">
    <citation type="submission" date="2025-08" db="UniProtKB">
        <authorList>
            <consortium name="Ensembl"/>
        </authorList>
    </citation>
    <scope>IDENTIFICATION</scope>
</reference>
<feature type="compositionally biased region" description="Low complexity" evidence="6">
    <location>
        <begin position="111"/>
        <end position="121"/>
    </location>
</feature>
<dbReference type="GeneTree" id="ENSGT00950000182965"/>
<dbReference type="GO" id="GO:0006355">
    <property type="term" value="P:regulation of DNA-templated transcription"/>
    <property type="evidence" value="ECO:0007669"/>
    <property type="project" value="InterPro"/>
</dbReference>
<dbReference type="HOGENOM" id="CLU_039566_5_2_1"/>
<dbReference type="Gene3D" id="2.30.30.140">
    <property type="match status" value="1"/>
</dbReference>
<dbReference type="InterPro" id="IPR026541">
    <property type="entry name" value="MRG_dom"/>
</dbReference>
<feature type="region of interest" description="Disordered" evidence="6">
    <location>
        <begin position="98"/>
        <end position="122"/>
    </location>
</feature>
<reference evidence="9" key="3">
    <citation type="submission" date="2025-09" db="UniProtKB">
        <authorList>
            <consortium name="Ensembl"/>
        </authorList>
    </citation>
    <scope>IDENTIFICATION</scope>
</reference>
<dbReference type="eggNOG" id="KOG3001">
    <property type="taxonomic scope" value="Eukaryota"/>
</dbReference>
<keyword evidence="10" id="KW-1185">Reference proteome</keyword>
<dbReference type="SUPFAM" id="SSF54160">
    <property type="entry name" value="Chromo domain-like"/>
    <property type="match status" value="1"/>
</dbReference>
<keyword evidence="3" id="KW-0805">Transcription regulation</keyword>
<dbReference type="STRING" id="51511.ENSCSAVP00000015365"/>
<evidence type="ECO:0000259" key="7">
    <source>
        <dbReference type="Pfam" id="PF05712"/>
    </source>
</evidence>
<sequence>KMPLFTVGERVLCYEPDKSKAKVLYDAKILDADYIKDGKSRKPEYKIHFQGWNSAWDRWADECYVLKSTEENRKLQRKLARQALRQIKGRKKVHLPGVANILKSAPENETSSDSDSSLSSDRVGGIQIKEEVLDSECGTTSPLPKRRRKSTTSSSKHSEDTTTIDAAQILSSEYQPPVATVTRKSFLVDIPTSLQRRLEEDHKMVTQENKLVSLPTKLNVVQILENYIKYFAITHARLPSSEKQINDIPPDKNLSLCKETCEDLRILFDFTLPLVLLYYSEQSQCIRIMESAHLVKEEQRENVTTSTRPMKPEVNDRTLENQISIAEENLKPNIDQSNTDLVDNPHSSLNSTKKPGIEITKQLMKCSKVAGHRKTAEEQIIEETHTYLIPDQPKLDKTGLSSDEKGRRRSSRLSHHMHSPNTSDEMISPPTSPQSEGGKKRNDPDRTLRQTPLHLETLVFLRSPANHQHGRYSTTTPLPHLIQQGGRYTCTSPDINLRTICREAYIATAGSDLKKAVQLAQVWEWSLFASDYRPQDNCNVPCSLVYGIQHFLRLFVKLPEIFARMDIRDHKLKIILKHIQLLLKFIVDHEKEIYSRSSSYVTNNHKKLL</sequence>
<dbReference type="InParanoid" id="H2ZCP9"/>
<dbReference type="InterPro" id="IPR038217">
    <property type="entry name" value="MRG_C_sf"/>
</dbReference>
<feature type="compositionally biased region" description="Basic and acidic residues" evidence="6">
    <location>
        <begin position="393"/>
        <end position="406"/>
    </location>
</feature>
<dbReference type="AlphaFoldDB" id="H2ZCP9"/>
<dbReference type="Gene3D" id="1.10.274.30">
    <property type="entry name" value="MRG domain"/>
    <property type="match status" value="2"/>
</dbReference>
<name>H2ZCP9_CIOSA</name>
<dbReference type="GO" id="GO:0035267">
    <property type="term" value="C:NuA4 histone acetyltransferase complex"/>
    <property type="evidence" value="ECO:0007669"/>
    <property type="project" value="TreeGrafter"/>
</dbReference>
<dbReference type="GO" id="GO:0072487">
    <property type="term" value="C:MSL complex"/>
    <property type="evidence" value="ECO:0007669"/>
    <property type="project" value="TreeGrafter"/>
</dbReference>
<evidence type="ECO:0000313" key="10">
    <source>
        <dbReference type="Proteomes" id="UP000007875"/>
    </source>
</evidence>
<dbReference type="Ensembl" id="ENSCSAVT00000015542.1">
    <property type="protein sequence ID" value="ENSCSAVP00000015365.1"/>
    <property type="gene ID" value="ENSCSAVG00000009022.1"/>
</dbReference>
<evidence type="ECO:0000259" key="8">
    <source>
        <dbReference type="Pfam" id="PF22732"/>
    </source>
</evidence>
<feature type="region of interest" description="Disordered" evidence="6">
    <location>
        <begin position="134"/>
        <end position="163"/>
    </location>
</feature>
<dbReference type="OMA" id="TICREAY"/>
<evidence type="ECO:0000256" key="4">
    <source>
        <dbReference type="ARBA" id="ARBA00023163"/>
    </source>
</evidence>
<evidence type="ECO:0000256" key="1">
    <source>
        <dbReference type="ARBA" id="ARBA00004123"/>
    </source>
</evidence>
<evidence type="ECO:0000256" key="6">
    <source>
        <dbReference type="SAM" id="MobiDB-lite"/>
    </source>
</evidence>